<protein>
    <submittedName>
        <fullName evidence="1">Uncharacterized protein</fullName>
    </submittedName>
</protein>
<dbReference type="EMBL" id="RHHM01000008">
    <property type="protein sequence ID" value="RQM38013.1"/>
    <property type="molecule type" value="Genomic_DNA"/>
</dbReference>
<accession>A0A3N6SDQ4</accession>
<comment type="caution">
    <text evidence="1">The sequence shown here is derived from an EMBL/GenBank/DDBJ whole genome shotgun (WGS) entry which is preliminary data.</text>
</comment>
<name>A0A3N6SDQ4_9GAMM</name>
<organism evidence="1 2">
    <name type="scientific">Erwinia psidii</name>
    <dbReference type="NCBI Taxonomy" id="69224"/>
    <lineage>
        <taxon>Bacteria</taxon>
        <taxon>Pseudomonadati</taxon>
        <taxon>Pseudomonadota</taxon>
        <taxon>Gammaproteobacteria</taxon>
        <taxon>Enterobacterales</taxon>
        <taxon>Erwiniaceae</taxon>
        <taxon>Erwinia</taxon>
    </lineage>
</organism>
<evidence type="ECO:0000313" key="2">
    <source>
        <dbReference type="Proteomes" id="UP000279457"/>
    </source>
</evidence>
<evidence type="ECO:0000313" key="1">
    <source>
        <dbReference type="EMBL" id="RQM38013.1"/>
    </source>
</evidence>
<dbReference type="OrthoDB" id="6521939at2"/>
<dbReference type="RefSeq" id="WP_124233366.1">
    <property type="nucleotide sequence ID" value="NZ_RHHM01000008.1"/>
</dbReference>
<dbReference type="AlphaFoldDB" id="A0A3N6SDQ4"/>
<dbReference type="Proteomes" id="UP000279457">
    <property type="component" value="Unassembled WGS sequence"/>
</dbReference>
<gene>
    <name evidence="1" type="ORF">EB241_12085</name>
</gene>
<keyword evidence="2" id="KW-1185">Reference proteome</keyword>
<proteinExistence type="predicted"/>
<reference evidence="1 2" key="1">
    <citation type="submission" date="2018-10" db="EMBL/GenBank/DDBJ databases">
        <title>Draft genome sequence for the type isolate of Erwinia psidii, agent causal of bacterial blight in guava (Psidium guajava) and wilt and die-back of Eucalyptus spp.</title>
        <authorList>
            <person name="Hermenegildo P.S."/>
            <person name="Santos S.A."/>
            <person name="Guimaraes L.M.S."/>
            <person name="Vidigal P.M.P."/>
            <person name="Pereira I.C."/>
            <person name="Badel J.L."/>
            <person name="Alfenas-Zerbini P."/>
            <person name="Ferreira M.A.S.V."/>
            <person name="Alfenas A.C."/>
        </authorList>
    </citation>
    <scope>NUCLEOTIDE SEQUENCE [LARGE SCALE GENOMIC DNA]</scope>
    <source>
        <strain evidence="1 2">IBSBF 435</strain>
    </source>
</reference>
<sequence>MRKLNSVEIESVSGAWIFSDIGSSVGFVVGSIINKGASDGGITIDSTTASAQIGSGLGKIIELNLSGAISDLGKGIVGWLAIASSAKDQASA</sequence>